<dbReference type="EMBL" id="CBSD020000128">
    <property type="protein sequence ID" value="CDI28619.1"/>
    <property type="molecule type" value="Genomic_DNA"/>
</dbReference>
<gene>
    <name evidence="1" type="ORF">ANICBIBUN_P2_19013</name>
</gene>
<evidence type="ECO:0000313" key="2">
    <source>
        <dbReference type="Proteomes" id="UP000019193"/>
    </source>
</evidence>
<keyword evidence="2" id="KW-1185">Reference proteome</keyword>
<name>A0AA36KMU2_ACINO</name>
<protein>
    <submittedName>
        <fullName evidence="1">Uncharacterized protein</fullName>
    </submittedName>
</protein>
<accession>A0AA36KMU2</accession>
<reference evidence="1 2" key="1">
    <citation type="submission" date="2013-06" db="EMBL/GenBank/DDBJ databases">
        <title>Comparative analysis of genomes of multi-drug Acinetobacter sp. from Colombian Hospitals.</title>
        <authorList>
            <person name="Barreto-Hernandez E."/>
            <person name="Gonzalez E.B."/>
            <person name="Cepeda L.A."/>
            <person name="Valenzuela E.M."/>
            <person name="Falquet L."/>
            <person name="Reguero M.T."/>
            <person name="Mantilla R."/>
        </authorList>
    </citation>
    <scope>NUCLEOTIDE SEQUENCE [LARGE SCALE GENOMIC DNA]</scope>
    <source>
        <strain evidence="1 2">28F</strain>
        <plasmid evidence="1">p2ANIBUN28F</plasmid>
    </source>
</reference>
<sequence length="185" mass="21474">MIKTPLNNLIYFEVNMKFVIKNGIGTRKVEVDLALDIPLVLQKSISVIEYEDFFKYFSEQHFHICKFRTLNFKDNSVEGSSKELNRFIWLAMAHQAYMERKALLPSKYIADLEASISSMFNLESESREWYRAIHKAIDAYLKSQFPEAIEFLPSNIAPLDEVTKILMQEVQPVIPVADEPAKLYS</sequence>
<dbReference type="Proteomes" id="UP000019193">
    <property type="component" value="Unassembled WGS sequence"/>
</dbReference>
<geneLocation type="plasmid" evidence="1">
    <name>p2ANIBUN28F</name>
</geneLocation>
<comment type="caution">
    <text evidence="1">The sequence shown here is derived from an EMBL/GenBank/DDBJ whole genome shotgun (WGS) entry which is preliminary data.</text>
</comment>
<keyword evidence="1" id="KW-0614">Plasmid</keyword>
<evidence type="ECO:0000313" key="1">
    <source>
        <dbReference type="EMBL" id="CDI28619.1"/>
    </source>
</evidence>
<proteinExistence type="predicted"/>
<organism evidence="1 2">
    <name type="scientific">Acinetobacter nosocomialis 28F</name>
    <dbReference type="NCBI Taxonomy" id="1147131"/>
    <lineage>
        <taxon>Bacteria</taxon>
        <taxon>Pseudomonadati</taxon>
        <taxon>Pseudomonadota</taxon>
        <taxon>Gammaproteobacteria</taxon>
        <taxon>Moraxellales</taxon>
        <taxon>Moraxellaceae</taxon>
        <taxon>Acinetobacter</taxon>
        <taxon>Acinetobacter calcoaceticus/baumannii complex</taxon>
    </lineage>
</organism>
<dbReference type="AlphaFoldDB" id="A0AA36KMU2"/>